<protein>
    <recommendedName>
        <fullName evidence="4">DNA replication regulator Sld3 C-terminal domain-containing protein</fullName>
    </recommendedName>
</protein>
<evidence type="ECO:0008006" key="4">
    <source>
        <dbReference type="Google" id="ProtNLM"/>
    </source>
</evidence>
<feature type="compositionally biased region" description="Polar residues" evidence="1">
    <location>
        <begin position="486"/>
        <end position="501"/>
    </location>
</feature>
<feature type="compositionally biased region" description="Pro residues" evidence="1">
    <location>
        <begin position="171"/>
        <end position="187"/>
    </location>
</feature>
<accession>A0A8H5GUJ9</accession>
<evidence type="ECO:0000313" key="3">
    <source>
        <dbReference type="Proteomes" id="UP000559256"/>
    </source>
</evidence>
<feature type="compositionally biased region" description="Low complexity" evidence="1">
    <location>
        <begin position="454"/>
        <end position="476"/>
    </location>
</feature>
<feature type="compositionally biased region" description="Acidic residues" evidence="1">
    <location>
        <begin position="516"/>
        <end position="538"/>
    </location>
</feature>
<name>A0A8H5GUJ9_9AGAR</name>
<dbReference type="AlphaFoldDB" id="A0A8H5GUJ9"/>
<dbReference type="Proteomes" id="UP000559256">
    <property type="component" value="Unassembled WGS sequence"/>
</dbReference>
<feature type="compositionally biased region" description="Acidic residues" evidence="1">
    <location>
        <begin position="570"/>
        <end position="579"/>
    </location>
</feature>
<feature type="region of interest" description="Disordered" evidence="1">
    <location>
        <begin position="171"/>
        <end position="216"/>
    </location>
</feature>
<feature type="compositionally biased region" description="Basic and acidic residues" evidence="1">
    <location>
        <begin position="355"/>
        <end position="372"/>
    </location>
</feature>
<reference evidence="2 3" key="1">
    <citation type="journal article" date="2020" name="ISME J.">
        <title>Uncovering the hidden diversity of litter-decomposition mechanisms in mushroom-forming fungi.</title>
        <authorList>
            <person name="Floudas D."/>
            <person name="Bentzer J."/>
            <person name="Ahren D."/>
            <person name="Johansson T."/>
            <person name="Persson P."/>
            <person name="Tunlid A."/>
        </authorList>
    </citation>
    <scope>NUCLEOTIDE SEQUENCE [LARGE SCALE GENOMIC DNA]</scope>
    <source>
        <strain evidence="2 3">CBS 291.85</strain>
    </source>
</reference>
<proteinExistence type="predicted"/>
<sequence length="599" mass="66685">MAVVSNYSLALDIKPKIAWTENQEKSLTRDYPFVLDRNEDPSNTLKERICNFFGFQRRVKNPLLSSEESHPLHALLDRLLLTARSITDKYRGLPTLLDKICNEEEAEELGIEESMVWYALSYEKSDQTQAETETRWTDEKWRAKVIQRMERREFLIQILIHFLLISLPGPRPSPSDPPAPAPQPPIPALSHVKRRKVRQEKIMAPKPTPPSLTTEDHLERLMDKLSMWQLMGDLDPTGTPKARKRANSTGCNSSVVMSLNLNEEKEAAKDDASSADIDTRPHKRARTSVSVAEVSIKRDSSKLSKHLTVSSSSSSTRHPSPALSTTSSTSHTRERHPSRPLERSRSRSLSVTLAEEEHQKAVEAKERQRQRADSVGIGGVKKRVLSREVSMTRVFKPKARSQTTMVAVEKTVKPVVKTEPKDLVVTLVEATPEKPRIVPGRTLSRSQLQQAVPPLPLLLPHSSSSASSLPTAPKLALPEEDIFLQPGSQQTGQSRTRSKSPGPNGLNLSDLSELSELSEPEGDVDEVGSSDAEVEPEEIWYPPASSSPDVLLLSDKSLHKQDISPSGSDSGDEGDDDDWQAMNTPTKASRFRVKRSVYA</sequence>
<gene>
    <name evidence="2" type="ORF">D9758_004084</name>
</gene>
<organism evidence="2 3">
    <name type="scientific">Tetrapyrgos nigripes</name>
    <dbReference type="NCBI Taxonomy" id="182062"/>
    <lineage>
        <taxon>Eukaryota</taxon>
        <taxon>Fungi</taxon>
        <taxon>Dikarya</taxon>
        <taxon>Basidiomycota</taxon>
        <taxon>Agaricomycotina</taxon>
        <taxon>Agaricomycetes</taxon>
        <taxon>Agaricomycetidae</taxon>
        <taxon>Agaricales</taxon>
        <taxon>Marasmiineae</taxon>
        <taxon>Marasmiaceae</taxon>
        <taxon>Tetrapyrgos</taxon>
    </lineage>
</organism>
<evidence type="ECO:0000313" key="2">
    <source>
        <dbReference type="EMBL" id="KAF5371338.1"/>
    </source>
</evidence>
<feature type="compositionally biased region" description="Low complexity" evidence="1">
    <location>
        <begin position="306"/>
        <end position="330"/>
    </location>
</feature>
<feature type="region of interest" description="Disordered" evidence="1">
    <location>
        <begin position="231"/>
        <end position="375"/>
    </location>
</feature>
<dbReference type="EMBL" id="JAACJM010000009">
    <property type="protein sequence ID" value="KAF5371338.1"/>
    <property type="molecule type" value="Genomic_DNA"/>
</dbReference>
<feature type="compositionally biased region" description="Basic and acidic residues" evidence="1">
    <location>
        <begin position="262"/>
        <end position="280"/>
    </location>
</feature>
<keyword evidence="3" id="KW-1185">Reference proteome</keyword>
<evidence type="ECO:0000256" key="1">
    <source>
        <dbReference type="SAM" id="MobiDB-lite"/>
    </source>
</evidence>
<dbReference type="OrthoDB" id="3003917at2759"/>
<feature type="region of interest" description="Disordered" evidence="1">
    <location>
        <begin position="454"/>
        <end position="599"/>
    </location>
</feature>
<comment type="caution">
    <text evidence="2">The sequence shown here is derived from an EMBL/GenBank/DDBJ whole genome shotgun (WGS) entry which is preliminary data.</text>
</comment>
<feature type="compositionally biased region" description="Basic and acidic residues" evidence="1">
    <location>
        <begin position="331"/>
        <end position="345"/>
    </location>
</feature>
<feature type="compositionally biased region" description="Polar residues" evidence="1">
    <location>
        <begin position="247"/>
        <end position="261"/>
    </location>
</feature>
<feature type="compositionally biased region" description="Basic residues" evidence="1">
    <location>
        <begin position="589"/>
        <end position="599"/>
    </location>
</feature>